<accession>A0A1I3VY17</accession>
<evidence type="ECO:0000313" key="2">
    <source>
        <dbReference type="EMBL" id="SFK00105.1"/>
    </source>
</evidence>
<proteinExistence type="predicted"/>
<reference evidence="2 3" key="1">
    <citation type="submission" date="2016-10" db="EMBL/GenBank/DDBJ databases">
        <authorList>
            <person name="de Groot N.N."/>
        </authorList>
    </citation>
    <scope>NUCLEOTIDE SEQUENCE [LARGE SCALE GENOMIC DNA]</scope>
    <source>
        <strain evidence="2 3">LMG 23650</strain>
    </source>
</reference>
<dbReference type="RefSeq" id="WP_091020306.1">
    <property type="nucleotide sequence ID" value="NZ_CP041744.1"/>
</dbReference>
<organism evidence="2 3">
    <name type="scientific">Paraburkholderia megapolitana</name>
    <dbReference type="NCBI Taxonomy" id="420953"/>
    <lineage>
        <taxon>Bacteria</taxon>
        <taxon>Pseudomonadati</taxon>
        <taxon>Pseudomonadota</taxon>
        <taxon>Betaproteobacteria</taxon>
        <taxon>Burkholderiales</taxon>
        <taxon>Burkholderiaceae</taxon>
        <taxon>Paraburkholderia</taxon>
    </lineage>
</organism>
<gene>
    <name evidence="2" type="ORF">SAMN05192543_11540</name>
</gene>
<dbReference type="Pfam" id="PF08309">
    <property type="entry name" value="LVIVD"/>
    <property type="match status" value="2"/>
</dbReference>
<evidence type="ECO:0000256" key="1">
    <source>
        <dbReference type="SAM" id="MobiDB-lite"/>
    </source>
</evidence>
<dbReference type="STRING" id="420953.SAMN05192543_11540"/>
<evidence type="ECO:0000313" key="3">
    <source>
        <dbReference type="Proteomes" id="UP000199548"/>
    </source>
</evidence>
<dbReference type="Gene3D" id="2.130.10.10">
    <property type="entry name" value="YVTN repeat-like/Quinoprotein amine dehydrogenase"/>
    <property type="match status" value="1"/>
</dbReference>
<sequence length="551" mass="58968">MRHHPSRRFENRLSRIARSLLLVAAVVSAFAFPGVARADIGSDLLTIILDAANSFFNVTSLTVDAFKNFTTSNNVQESTVAPANCGPGSNPETGLQGQVPEADRTSGRSRLGYSCNLQLVGQYKGEGAIAVDPSTGTCAYNATSSVNPLQLRSPGVQVIDVSDPTQPYLSTTLTSPAMKSGTGESLKISETRKLLGGVSVALLPSLEGGLFFDLYDISDCKHPKLLNAWHNTNLTMPALILGHEGTFSPDGNTYWAAGNAGGPLAAIDVSDTANPTVIWDGLTGLPASHGMSLSADGNRLYLASTFIGGVEIFDVSEVQARKPTPQIKMIGSVFWKGDPLGPFTSVQSPISGTITQHTIPVTYKGKPYLIAPDEAGSLGIHVVDISDDTQPKEVARFNLAIMSKGNESIAQNDMFGAHKILGIPVVPYIHDVWTYDAHYCTVDRANDPTALACGFIQSGIRIFDIRDFNHPKEIAYFNPPAQSPTHPLEGKGQGLQGSYHANLAALTPLTDLSADWCMSPPRFVSSNQLWVSCMDNGFMALQFTNNAYPLH</sequence>
<feature type="region of interest" description="Disordered" evidence="1">
    <location>
        <begin position="78"/>
        <end position="106"/>
    </location>
</feature>
<dbReference type="EMBL" id="FOQU01000015">
    <property type="protein sequence ID" value="SFK00105.1"/>
    <property type="molecule type" value="Genomic_DNA"/>
</dbReference>
<dbReference type="AlphaFoldDB" id="A0A1I3VY17"/>
<dbReference type="SUPFAM" id="SSF75011">
    <property type="entry name" value="3-carboxy-cis,cis-mucoante lactonizing enzyme"/>
    <property type="match status" value="1"/>
</dbReference>
<protein>
    <submittedName>
        <fullName evidence="2">LVIVD repeat-containing protein</fullName>
    </submittedName>
</protein>
<dbReference type="InterPro" id="IPR013211">
    <property type="entry name" value="LVIVD"/>
</dbReference>
<keyword evidence="3" id="KW-1185">Reference proteome</keyword>
<dbReference type="InterPro" id="IPR015943">
    <property type="entry name" value="WD40/YVTN_repeat-like_dom_sf"/>
</dbReference>
<name>A0A1I3VY17_9BURK</name>
<dbReference type="Proteomes" id="UP000199548">
    <property type="component" value="Unassembled WGS sequence"/>
</dbReference>
<dbReference type="OrthoDB" id="8375at2"/>